<dbReference type="OrthoDB" id="9811849at2"/>
<dbReference type="PROSITE" id="PS50206">
    <property type="entry name" value="RHODANESE_3"/>
    <property type="match status" value="1"/>
</dbReference>
<feature type="domain" description="Rhodanese" evidence="1">
    <location>
        <begin position="17"/>
        <end position="105"/>
    </location>
</feature>
<dbReference type="HOGENOM" id="CLU_089574_13_0_6"/>
<dbReference type="SUPFAM" id="SSF52821">
    <property type="entry name" value="Rhodanese/Cell cycle control phosphatase"/>
    <property type="match status" value="1"/>
</dbReference>
<dbReference type="AlphaFoldDB" id="A0A090BVC9"/>
<evidence type="ECO:0000313" key="3">
    <source>
        <dbReference type="Proteomes" id="UP000031623"/>
    </source>
</evidence>
<dbReference type="InterPro" id="IPR036873">
    <property type="entry name" value="Rhodanese-like_dom_sf"/>
</dbReference>
<dbReference type="STRING" id="40754.THII_2339"/>
<protein>
    <submittedName>
        <fullName evidence="2">Rhodanese domain-containing protein</fullName>
    </submittedName>
</protein>
<organism evidence="2 3">
    <name type="scientific">Thioploca ingrica</name>
    <dbReference type="NCBI Taxonomy" id="40754"/>
    <lineage>
        <taxon>Bacteria</taxon>
        <taxon>Pseudomonadati</taxon>
        <taxon>Pseudomonadota</taxon>
        <taxon>Gammaproteobacteria</taxon>
        <taxon>Thiotrichales</taxon>
        <taxon>Thiotrichaceae</taxon>
        <taxon>Thioploca</taxon>
    </lineage>
</organism>
<gene>
    <name evidence="2" type="ORF">THII_2339</name>
</gene>
<dbReference type="KEGG" id="tig:THII_2339"/>
<dbReference type="PANTHER" id="PTHR43031">
    <property type="entry name" value="FAD-DEPENDENT OXIDOREDUCTASE"/>
    <property type="match status" value="1"/>
</dbReference>
<keyword evidence="3" id="KW-1185">Reference proteome</keyword>
<dbReference type="Pfam" id="PF00581">
    <property type="entry name" value="Rhodanese"/>
    <property type="match status" value="1"/>
</dbReference>
<evidence type="ECO:0000313" key="2">
    <source>
        <dbReference type="EMBL" id="BAP56636.1"/>
    </source>
</evidence>
<proteinExistence type="predicted"/>
<name>A0A090BVC9_9GAMM</name>
<sequence length="109" mass="12380">MLIKEIDSQELTQWLQTENPPLLIDVRTPQEMAQASIPNGKPLPLSLLPLRFNEVPKHEKVVFYCRTGARSAQACLFMAQQGYDNVYNLHGGIVSWARYGLPIEPLIFN</sequence>
<dbReference type="PANTHER" id="PTHR43031:SF1">
    <property type="entry name" value="PYRIDINE NUCLEOTIDE-DISULPHIDE OXIDOREDUCTASE"/>
    <property type="match status" value="1"/>
</dbReference>
<dbReference type="EMBL" id="AP014633">
    <property type="protein sequence ID" value="BAP56636.1"/>
    <property type="molecule type" value="Genomic_DNA"/>
</dbReference>
<dbReference type="Gene3D" id="3.40.250.10">
    <property type="entry name" value="Rhodanese-like domain"/>
    <property type="match status" value="1"/>
</dbReference>
<evidence type="ECO:0000259" key="1">
    <source>
        <dbReference type="PROSITE" id="PS50206"/>
    </source>
</evidence>
<dbReference type="InterPro" id="IPR050229">
    <property type="entry name" value="GlpE_sulfurtransferase"/>
</dbReference>
<dbReference type="Proteomes" id="UP000031623">
    <property type="component" value="Chromosome"/>
</dbReference>
<reference evidence="2 3" key="1">
    <citation type="journal article" date="2014" name="ISME J.">
        <title>Ecophysiology of Thioploca ingrica as revealed by the complete genome sequence supplemented with proteomic evidence.</title>
        <authorList>
            <person name="Kojima H."/>
            <person name="Ogura Y."/>
            <person name="Yamamoto N."/>
            <person name="Togashi T."/>
            <person name="Mori H."/>
            <person name="Watanabe T."/>
            <person name="Nemoto F."/>
            <person name="Kurokawa K."/>
            <person name="Hayashi T."/>
            <person name="Fukui M."/>
        </authorList>
    </citation>
    <scope>NUCLEOTIDE SEQUENCE [LARGE SCALE GENOMIC DNA]</scope>
</reference>
<accession>A0A090BVC9</accession>
<dbReference type="SMART" id="SM00450">
    <property type="entry name" value="RHOD"/>
    <property type="match status" value="1"/>
</dbReference>
<dbReference type="InterPro" id="IPR001763">
    <property type="entry name" value="Rhodanese-like_dom"/>
</dbReference>